<evidence type="ECO:0000313" key="4">
    <source>
        <dbReference type="Proteomes" id="UP000076962"/>
    </source>
</evidence>
<dbReference type="EMBL" id="LUTY01002813">
    <property type="protein sequence ID" value="OAD19404.1"/>
    <property type="molecule type" value="Genomic_DNA"/>
</dbReference>
<dbReference type="PANTHER" id="PTHR36698:SF2">
    <property type="entry name" value="MCE_MLAD DOMAIN-CONTAINING PROTEIN"/>
    <property type="match status" value="1"/>
</dbReference>
<evidence type="ECO:0000259" key="2">
    <source>
        <dbReference type="Pfam" id="PF02470"/>
    </source>
</evidence>
<dbReference type="PANTHER" id="PTHR36698">
    <property type="entry name" value="BLL5892 PROTEIN"/>
    <property type="match status" value="1"/>
</dbReference>
<dbReference type="Proteomes" id="UP000076962">
    <property type="component" value="Unassembled WGS sequence"/>
</dbReference>
<dbReference type="InterPro" id="IPR003399">
    <property type="entry name" value="Mce/MlaD"/>
</dbReference>
<protein>
    <submittedName>
        <fullName evidence="3">ABC superfamily ATP binding cassette transporter, periplasmic substrate-binding protein</fullName>
    </submittedName>
</protein>
<feature type="non-terminal residue" evidence="3">
    <location>
        <position position="204"/>
    </location>
</feature>
<dbReference type="Pfam" id="PF02470">
    <property type="entry name" value="MlaD"/>
    <property type="match status" value="1"/>
</dbReference>
<gene>
    <name evidence="3" type="ORF">THIOM_004965</name>
</gene>
<accession>A0A176RUH8</accession>
<sequence>MDSKVNYALVGLFVIILSLALVASILWLSVGIEKKNYQTYQVYIQESVSGLNPKAPVKYRGVEVGYVREIALVVDRLNEVRVLLDIEQGVPLKQDTHAILSVQGLTGLAHIELTGGSRETPPPVRETGQQYPEIQTKPSLLVRLDTTISTFLKQLKLLSDTTNTFLNRLDPDITNHLLANIGSLSRALNAFLSEKNHSAVTNIL</sequence>
<keyword evidence="1" id="KW-0472">Membrane</keyword>
<reference evidence="3 4" key="1">
    <citation type="submission" date="2016-05" db="EMBL/GenBank/DDBJ databases">
        <title>Single-cell genome of chain-forming Candidatus Thiomargarita nelsonii and comparison to other large sulfur-oxidizing bacteria.</title>
        <authorList>
            <person name="Winkel M."/>
            <person name="Salman V."/>
            <person name="Woyke T."/>
            <person name="Schulz-Vogt H."/>
            <person name="Richter M."/>
            <person name="Flood B."/>
            <person name="Bailey J."/>
            <person name="Amann R."/>
            <person name="Mussmann M."/>
        </authorList>
    </citation>
    <scope>NUCLEOTIDE SEQUENCE [LARGE SCALE GENOMIC DNA]</scope>
    <source>
        <strain evidence="3 4">THI036</strain>
    </source>
</reference>
<comment type="caution">
    <text evidence="3">The sequence shown here is derived from an EMBL/GenBank/DDBJ whole genome shotgun (WGS) entry which is preliminary data.</text>
</comment>
<organism evidence="3 4">
    <name type="scientific">Candidatus Thiomargarita nelsonii</name>
    <dbReference type="NCBI Taxonomy" id="1003181"/>
    <lineage>
        <taxon>Bacteria</taxon>
        <taxon>Pseudomonadati</taxon>
        <taxon>Pseudomonadota</taxon>
        <taxon>Gammaproteobacteria</taxon>
        <taxon>Thiotrichales</taxon>
        <taxon>Thiotrichaceae</taxon>
        <taxon>Thiomargarita</taxon>
    </lineage>
</organism>
<dbReference type="AlphaFoldDB" id="A0A176RUH8"/>
<feature type="transmembrane region" description="Helical" evidence="1">
    <location>
        <begin position="6"/>
        <end position="28"/>
    </location>
</feature>
<proteinExistence type="predicted"/>
<keyword evidence="4" id="KW-1185">Reference proteome</keyword>
<feature type="domain" description="Mce/MlaD" evidence="2">
    <location>
        <begin position="39"/>
        <end position="116"/>
    </location>
</feature>
<evidence type="ECO:0000313" key="3">
    <source>
        <dbReference type="EMBL" id="OAD19404.1"/>
    </source>
</evidence>
<evidence type="ECO:0000256" key="1">
    <source>
        <dbReference type="SAM" id="Phobius"/>
    </source>
</evidence>
<keyword evidence="1" id="KW-1133">Transmembrane helix</keyword>
<name>A0A176RUH8_9GAMM</name>
<keyword evidence="1" id="KW-0812">Transmembrane</keyword>